<evidence type="ECO:0008006" key="3">
    <source>
        <dbReference type="Google" id="ProtNLM"/>
    </source>
</evidence>
<sequence>MLNWRFLNDRQRQRRADPSRSWECKKPQHIAFIEGLVSETPTMTVVEIALAFELAFVVTPQCTKNHIVGICYSLKQLHHEPLGMNNATNNAKRREYVLRLQEQEAFGKGILYLDETNFNVWCSRKVGWSKVEARSRQIQASSKGQMCTSSRAFRAVDWCTMRLCSGVLRLHPAVNMSSDFYVIFETTWVAIWEQRRSWVFDDPELSMVTLLRLAAYSVQGTREAVHAARQARLLATPQGETITRMLVKAANRCLPDVATHAVCTAAFNHMVGFRYRACTKDMPVGM</sequence>
<name>A0AAV2Z4Y4_9STRA</name>
<dbReference type="Proteomes" id="UP001146120">
    <property type="component" value="Unassembled WGS sequence"/>
</dbReference>
<accession>A0AAV2Z4Y4</accession>
<reference evidence="1" key="2">
    <citation type="journal article" date="2023" name="Microbiol Resour">
        <title>Decontamination and Annotation of the Draft Genome Sequence of the Oomycete Lagenidium giganteum ARSEF 373.</title>
        <authorList>
            <person name="Morgan W.R."/>
            <person name="Tartar A."/>
        </authorList>
    </citation>
    <scope>NUCLEOTIDE SEQUENCE</scope>
    <source>
        <strain evidence="1">ARSEF 373</strain>
    </source>
</reference>
<keyword evidence="2" id="KW-1185">Reference proteome</keyword>
<dbReference type="AlphaFoldDB" id="A0AAV2Z4Y4"/>
<evidence type="ECO:0000313" key="2">
    <source>
        <dbReference type="Proteomes" id="UP001146120"/>
    </source>
</evidence>
<organism evidence="1 2">
    <name type="scientific">Lagenidium giganteum</name>
    <dbReference type="NCBI Taxonomy" id="4803"/>
    <lineage>
        <taxon>Eukaryota</taxon>
        <taxon>Sar</taxon>
        <taxon>Stramenopiles</taxon>
        <taxon>Oomycota</taxon>
        <taxon>Peronosporomycetes</taxon>
        <taxon>Pythiales</taxon>
        <taxon>Pythiaceae</taxon>
    </lineage>
</organism>
<dbReference type="EMBL" id="DAKRPA010000064">
    <property type="protein sequence ID" value="DBA00408.1"/>
    <property type="molecule type" value="Genomic_DNA"/>
</dbReference>
<proteinExistence type="predicted"/>
<protein>
    <recommendedName>
        <fullName evidence="3">Transposase</fullName>
    </recommendedName>
</protein>
<evidence type="ECO:0000313" key="1">
    <source>
        <dbReference type="EMBL" id="DBA00408.1"/>
    </source>
</evidence>
<gene>
    <name evidence="1" type="ORF">N0F65_012939</name>
</gene>
<reference evidence="1" key="1">
    <citation type="submission" date="2022-11" db="EMBL/GenBank/DDBJ databases">
        <authorList>
            <person name="Morgan W.R."/>
            <person name="Tartar A."/>
        </authorList>
    </citation>
    <scope>NUCLEOTIDE SEQUENCE</scope>
    <source>
        <strain evidence="1">ARSEF 373</strain>
    </source>
</reference>
<comment type="caution">
    <text evidence="1">The sequence shown here is derived from an EMBL/GenBank/DDBJ whole genome shotgun (WGS) entry which is preliminary data.</text>
</comment>